<gene>
    <name evidence="3" type="ORF">EYF80_015532</name>
</gene>
<sequence length="154" mass="16619">MCRLLFLAIAPSCPSKASVQDNAKRGVTTGLTRGYDLLLRQLNDFIGTETKGLRKSVKLHASPSKSDLMAELVFQDLQRCLLGRVDERPPVDVGNSGSLRVVHPFSQPGASSSDTCSSSDLQHATDSLTSFDCEDIPQPMRREGGVSTRVPCGI</sequence>
<keyword evidence="2" id="KW-0732">Signal</keyword>
<feature type="compositionally biased region" description="Low complexity" evidence="1">
    <location>
        <begin position="111"/>
        <end position="120"/>
    </location>
</feature>
<feature type="signal peptide" evidence="2">
    <location>
        <begin position="1"/>
        <end position="17"/>
    </location>
</feature>
<evidence type="ECO:0000313" key="3">
    <source>
        <dbReference type="EMBL" id="TNN74289.1"/>
    </source>
</evidence>
<protein>
    <submittedName>
        <fullName evidence="3">Uncharacterized protein</fullName>
    </submittedName>
</protein>
<evidence type="ECO:0000256" key="1">
    <source>
        <dbReference type="SAM" id="MobiDB-lite"/>
    </source>
</evidence>
<feature type="region of interest" description="Disordered" evidence="1">
    <location>
        <begin position="93"/>
        <end position="154"/>
    </location>
</feature>
<reference evidence="3 4" key="1">
    <citation type="submission" date="2019-03" db="EMBL/GenBank/DDBJ databases">
        <title>First draft genome of Liparis tanakae, snailfish: a comprehensive survey of snailfish specific genes.</title>
        <authorList>
            <person name="Kim W."/>
            <person name="Song I."/>
            <person name="Jeong J.-H."/>
            <person name="Kim D."/>
            <person name="Kim S."/>
            <person name="Ryu S."/>
            <person name="Song J.Y."/>
            <person name="Lee S.K."/>
        </authorList>
    </citation>
    <scope>NUCLEOTIDE SEQUENCE [LARGE SCALE GENOMIC DNA]</scope>
    <source>
        <tissue evidence="3">Muscle</tissue>
    </source>
</reference>
<accession>A0A4Z2I8A5</accession>
<feature type="compositionally biased region" description="Polar residues" evidence="1">
    <location>
        <begin position="121"/>
        <end position="130"/>
    </location>
</feature>
<dbReference type="Proteomes" id="UP000314294">
    <property type="component" value="Unassembled WGS sequence"/>
</dbReference>
<organism evidence="3 4">
    <name type="scientific">Liparis tanakae</name>
    <name type="common">Tanaka's snailfish</name>
    <dbReference type="NCBI Taxonomy" id="230148"/>
    <lineage>
        <taxon>Eukaryota</taxon>
        <taxon>Metazoa</taxon>
        <taxon>Chordata</taxon>
        <taxon>Craniata</taxon>
        <taxon>Vertebrata</taxon>
        <taxon>Euteleostomi</taxon>
        <taxon>Actinopterygii</taxon>
        <taxon>Neopterygii</taxon>
        <taxon>Teleostei</taxon>
        <taxon>Neoteleostei</taxon>
        <taxon>Acanthomorphata</taxon>
        <taxon>Eupercaria</taxon>
        <taxon>Perciformes</taxon>
        <taxon>Cottioidei</taxon>
        <taxon>Cottales</taxon>
        <taxon>Liparidae</taxon>
        <taxon>Liparis</taxon>
    </lineage>
</organism>
<evidence type="ECO:0000256" key="2">
    <source>
        <dbReference type="SAM" id="SignalP"/>
    </source>
</evidence>
<name>A0A4Z2I8A5_9TELE</name>
<proteinExistence type="predicted"/>
<evidence type="ECO:0000313" key="4">
    <source>
        <dbReference type="Proteomes" id="UP000314294"/>
    </source>
</evidence>
<dbReference type="AlphaFoldDB" id="A0A4Z2I8A5"/>
<dbReference type="EMBL" id="SRLO01000116">
    <property type="protein sequence ID" value="TNN74289.1"/>
    <property type="molecule type" value="Genomic_DNA"/>
</dbReference>
<comment type="caution">
    <text evidence="3">The sequence shown here is derived from an EMBL/GenBank/DDBJ whole genome shotgun (WGS) entry which is preliminary data.</text>
</comment>
<keyword evidence="4" id="KW-1185">Reference proteome</keyword>
<feature type="chain" id="PRO_5021482950" evidence="2">
    <location>
        <begin position="18"/>
        <end position="154"/>
    </location>
</feature>